<evidence type="ECO:0008006" key="3">
    <source>
        <dbReference type="Google" id="ProtNLM"/>
    </source>
</evidence>
<dbReference type="EMBL" id="BMIG01000024">
    <property type="protein sequence ID" value="GGB14256.1"/>
    <property type="molecule type" value="Genomic_DNA"/>
</dbReference>
<proteinExistence type="predicted"/>
<name>A0A916WLU4_9BURK</name>
<dbReference type="Proteomes" id="UP000620596">
    <property type="component" value="Unassembled WGS sequence"/>
</dbReference>
<evidence type="ECO:0000313" key="2">
    <source>
        <dbReference type="Proteomes" id="UP000620596"/>
    </source>
</evidence>
<reference evidence="1" key="1">
    <citation type="journal article" date="2014" name="Int. J. Syst. Evol. Microbiol.">
        <title>Complete genome sequence of Corynebacterium casei LMG S-19264T (=DSM 44701T), isolated from a smear-ripened cheese.</title>
        <authorList>
            <consortium name="US DOE Joint Genome Institute (JGI-PGF)"/>
            <person name="Walter F."/>
            <person name="Albersmeier A."/>
            <person name="Kalinowski J."/>
            <person name="Ruckert C."/>
        </authorList>
    </citation>
    <scope>NUCLEOTIDE SEQUENCE</scope>
    <source>
        <strain evidence="1">CGMCC 1.15322</strain>
    </source>
</reference>
<protein>
    <recommendedName>
        <fullName evidence="3">FAD-dependent oxidoreductase</fullName>
    </recommendedName>
</protein>
<evidence type="ECO:0000313" key="1">
    <source>
        <dbReference type="EMBL" id="GGB14256.1"/>
    </source>
</evidence>
<gene>
    <name evidence="1" type="ORF">GCM10011496_39030</name>
</gene>
<sequence length="98" mass="10860">MTSYAAVVNCTGPSSDLKRVSDPLIVQLREHGMLGIDSEDLGLRVDDSYRIIRYDGHPLAVVRYVGPLLKAQFWEATAVPELRSHAVRLVDAMLGPRI</sequence>
<dbReference type="PANTHER" id="PTHR40254:SF1">
    <property type="entry name" value="BLR0577 PROTEIN"/>
    <property type="match status" value="1"/>
</dbReference>
<keyword evidence="2" id="KW-1185">Reference proteome</keyword>
<dbReference type="InterPro" id="IPR052189">
    <property type="entry name" value="L-asp_N-monooxygenase_NS-form"/>
</dbReference>
<dbReference type="PANTHER" id="PTHR40254">
    <property type="entry name" value="BLR0577 PROTEIN"/>
    <property type="match status" value="1"/>
</dbReference>
<organism evidence="1 2">
    <name type="scientific">Polaromonas eurypsychrophila</name>
    <dbReference type="NCBI Taxonomy" id="1614635"/>
    <lineage>
        <taxon>Bacteria</taxon>
        <taxon>Pseudomonadati</taxon>
        <taxon>Pseudomonadota</taxon>
        <taxon>Betaproteobacteria</taxon>
        <taxon>Burkholderiales</taxon>
        <taxon>Comamonadaceae</taxon>
        <taxon>Polaromonas</taxon>
    </lineage>
</organism>
<dbReference type="AlphaFoldDB" id="A0A916WLU4"/>
<accession>A0A916WLU4</accession>
<comment type="caution">
    <text evidence="1">The sequence shown here is derived from an EMBL/GenBank/DDBJ whole genome shotgun (WGS) entry which is preliminary data.</text>
</comment>
<reference evidence="1" key="2">
    <citation type="submission" date="2020-09" db="EMBL/GenBank/DDBJ databases">
        <authorList>
            <person name="Sun Q."/>
            <person name="Zhou Y."/>
        </authorList>
    </citation>
    <scope>NUCLEOTIDE SEQUENCE</scope>
    <source>
        <strain evidence="1">CGMCC 1.15322</strain>
    </source>
</reference>